<dbReference type="PANTHER" id="PTHR45784:SF5">
    <property type="entry name" value="C-TYPE LECTIN DOMAIN FAMILY 20 MEMBER A-RELATED"/>
    <property type="match status" value="1"/>
</dbReference>
<sequence length="182" mass="20668">MLKVSTDVQLKCFLLQDAGGHTTLLSFRSDLFVYEESNYIVVQNTMTWYEALQYCRSHYTDLAIVRNAAENGKVLALNPQSSWIGLHRHPWSHWSDGSSATFLNWAQGEPNNYGGSVSPRCAKLSVTSGSFLDGECGFLHNFACQRKLEQRSIFKLKISTEISTWKENCSFCHYVLLCLLEI</sequence>
<dbReference type="Pfam" id="PF00059">
    <property type="entry name" value="Lectin_C"/>
    <property type="match status" value="1"/>
</dbReference>
<dbReference type="Ensembl" id="ENSGMOT00000022005.2">
    <property type="protein sequence ID" value="ENSGMOP00000021487.2"/>
    <property type="gene ID" value="ENSGMOG00000020000.2"/>
</dbReference>
<dbReference type="Proteomes" id="UP000694546">
    <property type="component" value="Chromosome 4"/>
</dbReference>
<feature type="domain" description="C-type lectin" evidence="1">
    <location>
        <begin position="34"/>
        <end position="145"/>
    </location>
</feature>
<dbReference type="OMA" id="MCESNTH"/>
<evidence type="ECO:0000259" key="1">
    <source>
        <dbReference type="PROSITE" id="PS50041"/>
    </source>
</evidence>
<dbReference type="InterPro" id="IPR016187">
    <property type="entry name" value="CTDL_fold"/>
</dbReference>
<proteinExistence type="predicted"/>
<reference evidence="2" key="1">
    <citation type="submission" date="2025-08" db="UniProtKB">
        <authorList>
            <consortium name="Ensembl"/>
        </authorList>
    </citation>
    <scope>IDENTIFICATION</scope>
</reference>
<accession>A0A8C5FA93</accession>
<protein>
    <recommendedName>
        <fullName evidence="1">C-type lectin domain-containing protein</fullName>
    </recommendedName>
</protein>
<evidence type="ECO:0000313" key="3">
    <source>
        <dbReference type="Proteomes" id="UP000694546"/>
    </source>
</evidence>
<dbReference type="AlphaFoldDB" id="A0A8C5FA93"/>
<dbReference type="InterPro" id="IPR001304">
    <property type="entry name" value="C-type_lectin-like"/>
</dbReference>
<dbReference type="InterPro" id="IPR016186">
    <property type="entry name" value="C-type_lectin-like/link_sf"/>
</dbReference>
<evidence type="ECO:0000313" key="2">
    <source>
        <dbReference type="Ensembl" id="ENSGMOP00000021487.2"/>
    </source>
</evidence>
<dbReference type="PANTHER" id="PTHR45784">
    <property type="entry name" value="C-TYPE LECTIN DOMAIN FAMILY 20 MEMBER A-RELATED"/>
    <property type="match status" value="1"/>
</dbReference>
<reference evidence="2" key="2">
    <citation type="submission" date="2025-09" db="UniProtKB">
        <authorList>
            <consortium name="Ensembl"/>
        </authorList>
    </citation>
    <scope>IDENTIFICATION</scope>
</reference>
<dbReference type="SMART" id="SM00034">
    <property type="entry name" value="CLECT"/>
    <property type="match status" value="1"/>
</dbReference>
<dbReference type="Gene3D" id="3.10.100.10">
    <property type="entry name" value="Mannose-Binding Protein A, subunit A"/>
    <property type="match status" value="1"/>
</dbReference>
<dbReference type="PROSITE" id="PS50041">
    <property type="entry name" value="C_TYPE_LECTIN_2"/>
    <property type="match status" value="1"/>
</dbReference>
<keyword evidence="3" id="KW-1185">Reference proteome</keyword>
<organism evidence="2 3">
    <name type="scientific">Gadus morhua</name>
    <name type="common">Atlantic cod</name>
    <dbReference type="NCBI Taxonomy" id="8049"/>
    <lineage>
        <taxon>Eukaryota</taxon>
        <taxon>Metazoa</taxon>
        <taxon>Chordata</taxon>
        <taxon>Craniata</taxon>
        <taxon>Vertebrata</taxon>
        <taxon>Euteleostomi</taxon>
        <taxon>Actinopterygii</taxon>
        <taxon>Neopterygii</taxon>
        <taxon>Teleostei</taxon>
        <taxon>Neoteleostei</taxon>
        <taxon>Acanthomorphata</taxon>
        <taxon>Zeiogadaria</taxon>
        <taxon>Gadariae</taxon>
        <taxon>Gadiformes</taxon>
        <taxon>Gadoidei</taxon>
        <taxon>Gadidae</taxon>
        <taxon>Gadus</taxon>
    </lineage>
</organism>
<dbReference type="SUPFAM" id="SSF56436">
    <property type="entry name" value="C-type lectin-like"/>
    <property type="match status" value="1"/>
</dbReference>
<name>A0A8C5FA93_GADMO</name>
<dbReference type="GeneTree" id="ENSGT00940000177381"/>